<dbReference type="Pfam" id="PF09749">
    <property type="entry name" value="HVSL"/>
    <property type="match status" value="1"/>
</dbReference>
<gene>
    <name evidence="1" type="ORF">DPMN_169562</name>
</gene>
<proteinExistence type="predicted"/>
<dbReference type="InterPro" id="IPR027521">
    <property type="entry name" value="Usb1"/>
</dbReference>
<reference evidence="1" key="1">
    <citation type="journal article" date="2019" name="bioRxiv">
        <title>The Genome of the Zebra Mussel, Dreissena polymorpha: A Resource for Invasive Species Research.</title>
        <authorList>
            <person name="McCartney M.A."/>
            <person name="Auch B."/>
            <person name="Kono T."/>
            <person name="Mallez S."/>
            <person name="Zhang Y."/>
            <person name="Obille A."/>
            <person name="Becker A."/>
            <person name="Abrahante J.E."/>
            <person name="Garbe J."/>
            <person name="Badalamenti J.P."/>
            <person name="Herman A."/>
            <person name="Mangelson H."/>
            <person name="Liachko I."/>
            <person name="Sullivan S."/>
            <person name="Sone E.D."/>
            <person name="Koren S."/>
            <person name="Silverstein K.A.T."/>
            <person name="Beckman K.B."/>
            <person name="Gohl D.M."/>
        </authorList>
    </citation>
    <scope>NUCLEOTIDE SEQUENCE</scope>
    <source>
        <strain evidence="1">Duluth1</strain>
        <tissue evidence="1">Whole animal</tissue>
    </source>
</reference>
<accession>A0A9D4IC39</accession>
<name>A0A9D4IC39_DREPO</name>
<evidence type="ECO:0000313" key="2">
    <source>
        <dbReference type="Proteomes" id="UP000828390"/>
    </source>
</evidence>
<dbReference type="AlphaFoldDB" id="A0A9D4IC39"/>
<reference evidence="1" key="2">
    <citation type="submission" date="2020-11" db="EMBL/GenBank/DDBJ databases">
        <authorList>
            <person name="McCartney M.A."/>
            <person name="Auch B."/>
            <person name="Kono T."/>
            <person name="Mallez S."/>
            <person name="Becker A."/>
            <person name="Gohl D.M."/>
            <person name="Silverstein K.A.T."/>
            <person name="Koren S."/>
            <person name="Bechman K.B."/>
            <person name="Herman A."/>
            <person name="Abrahante J.E."/>
            <person name="Garbe J."/>
        </authorList>
    </citation>
    <scope>NUCLEOTIDE SEQUENCE</scope>
    <source>
        <strain evidence="1">Duluth1</strain>
        <tissue evidence="1">Whole animal</tissue>
    </source>
</reference>
<dbReference type="GO" id="GO:0004518">
    <property type="term" value="F:nuclease activity"/>
    <property type="evidence" value="ECO:0007669"/>
    <property type="project" value="InterPro"/>
</dbReference>
<sequence>MREMLRTSFAEQPSSCCEVCGLAVLSNDEKTRSFLTLTVSCADDVLESYTSAVDKCFKEYNLPLTTSLHCFTSALVGVWEM</sequence>
<dbReference type="EMBL" id="JAIWYP010000009">
    <property type="protein sequence ID" value="KAH3768350.1"/>
    <property type="molecule type" value="Genomic_DNA"/>
</dbReference>
<organism evidence="1 2">
    <name type="scientific">Dreissena polymorpha</name>
    <name type="common">Zebra mussel</name>
    <name type="synonym">Mytilus polymorpha</name>
    <dbReference type="NCBI Taxonomy" id="45954"/>
    <lineage>
        <taxon>Eukaryota</taxon>
        <taxon>Metazoa</taxon>
        <taxon>Spiralia</taxon>
        <taxon>Lophotrochozoa</taxon>
        <taxon>Mollusca</taxon>
        <taxon>Bivalvia</taxon>
        <taxon>Autobranchia</taxon>
        <taxon>Heteroconchia</taxon>
        <taxon>Euheterodonta</taxon>
        <taxon>Imparidentia</taxon>
        <taxon>Neoheterodontei</taxon>
        <taxon>Myida</taxon>
        <taxon>Dreissenoidea</taxon>
        <taxon>Dreissenidae</taxon>
        <taxon>Dreissena</taxon>
    </lineage>
</organism>
<dbReference type="Proteomes" id="UP000828390">
    <property type="component" value="Unassembled WGS sequence"/>
</dbReference>
<evidence type="ECO:0000313" key="1">
    <source>
        <dbReference type="EMBL" id="KAH3768350.1"/>
    </source>
</evidence>
<comment type="caution">
    <text evidence="1">The sequence shown here is derived from an EMBL/GenBank/DDBJ whole genome shotgun (WGS) entry which is preliminary data.</text>
</comment>
<dbReference type="Gene3D" id="3.90.1140.10">
    <property type="entry name" value="Cyclic phosphodiesterase"/>
    <property type="match status" value="1"/>
</dbReference>
<protein>
    <submittedName>
        <fullName evidence="1">Uncharacterized protein</fullName>
    </submittedName>
</protein>
<dbReference type="GO" id="GO:0034477">
    <property type="term" value="P:U6 snRNA 3'-end processing"/>
    <property type="evidence" value="ECO:0007669"/>
    <property type="project" value="InterPro"/>
</dbReference>
<keyword evidence="2" id="KW-1185">Reference proteome</keyword>